<feature type="compositionally biased region" description="Polar residues" evidence="4">
    <location>
        <begin position="1367"/>
        <end position="1376"/>
    </location>
</feature>
<dbReference type="GO" id="GO:0016579">
    <property type="term" value="P:protein deubiquitination"/>
    <property type="evidence" value="ECO:0007669"/>
    <property type="project" value="InterPro"/>
</dbReference>
<feature type="compositionally biased region" description="Pro residues" evidence="4">
    <location>
        <begin position="586"/>
        <end position="596"/>
    </location>
</feature>
<dbReference type="PROSITE" id="PS50235">
    <property type="entry name" value="USP_3"/>
    <property type="match status" value="1"/>
</dbReference>
<sequence>MDDLDYIKNIHPHYEYDTWDRHNSIAISATKGLRNAPGENNCFVNSAVQVFWHLDVFRRSYRRLNGHNCMGNSCIFCALKIIFTQFQYSDKSSLHPDALRKALAETFANQQRFQLGHMDDAAECFENILRRIHFHIAGSCEEDTCNAPHCLPHQKFAMQVVDQVVCSCGASSNPLKFHEMVHYISSSALVSQARSMQETGDMLHPDRFGILLRNASTLGDIRDCPGNCGKKVPLKRTLLNCPDVVSIGLVWECDHPTAEMTTEVARNIGTTILLQDVFHTVMQDVKVLPKLHLVGVVCYYGKHYSTFLFNSKQQVWIYFDDATVREIGPRWENVVEKCAKGRYQPLLLLYANPNAVPVPIETAMKKKVMAPGFTGVPLVDDSDSGHDRTQESINSMNSSAPRRSRTPNPDANNMRPDTDRRSRTPGPEYRPDPNNVPKRTDSDHRRQPSFLIAMSGKSDRPNRVPLRPGGSSTYAEKDSMPDYGYNPHLNNRQQYNAYNREDVDDYTLSTRDQYRRPSLNSMPPQNTQHISRSTAESQRKETFKKGNPKVRADVIRYVGGPTVPGDYSGGHPGYNGQVPRHMEPTNLPPGDGPPPYQSRALSVPPNLDDSISVHSDIVNPNQHRVVKPSTGNHNYENINTSTHTPVEVGIATLPRKKKQQSPSEPNTMTRQSSMGNLSSQGSHSRQSSRDLVDGPSPAKVEPKPVRKTVAQVKRAADKKKPPPPKRSNSLPRNTEPHPEDFVDDKIVYIDRKMVANILDQQRHSTPHSNGSGNGTDDTLMSKLLNSKGLSVEIPYDNVSLGSHKDSGYGSSDRNSSSSTGSVTMDPYNQFFLTRGMIVPTPTPAPNNYSQDTSGYNKGEVTLVNGMPKSNSTNSMKQDITSQFENIKLNRNGDAPPAVPAKNYNVEVECPQQIPVGNGLEKDGMKNEQFKTLLGFADDLMDQCMLAETNKDYPSAVHYCDTAIGYLKSAINLKNITHQMVVFAQNRHSSCLMKSRSLKVRLSSRPDSKLSPVNDLRGSTDNRSSINSTDSDLSRASQERTRRTNGSSERLDNLDKPGLPASHMNSLHDRQNSNQSLHNTQNMGPDHSRLPDNSRSLCRTLSDHSKNASNHSYSDSNSSVRTCVPSGHVSQSSRDSTLSNNSDMYGSLPRRTARGPPPKEEVYQSYLNKQKSLHQGVEHARSSSGSSTTNSIDGSIHSDNSGSDPQLRSHLRSQPRMSKSDIRQILQKNIAQRQAQGSSTNSRNTQQGQTVNRIQQNESPVPQQMVKSADATYRQTNTRQPEVGTYQRSVPNTACRTTGPLSSNGVPTTNGGNKPHFIKPCIKQKPIMVASKFSKSSNCLNVYGGKALERCTSQPDCQKLVDSPLFNNPDSLSNTMSLKPDKGLRASSASQPDLRNLTDERFNSNITSHDNLDSSGEDAEAMRLNVRALASRFETSKSLTNQVVIVPKDIEKPTVGHRVRSKSESSSVKKPKSVLTKTKNKSSRPRKSVTFSENLALVAGETGGYKSSSEINSSRFMDDPAYYSDDEDRRPHSHYNNDEDIDSNNSDESPPIGTGAGFCELCQKQGIEIDENYCSKCRFYMHRFMPSS</sequence>
<feature type="region of interest" description="Disordered" evidence="4">
    <location>
        <begin position="761"/>
        <end position="780"/>
    </location>
</feature>
<keyword evidence="2" id="KW-0833">Ubl conjugation pathway</keyword>
<feature type="region of interest" description="Disordered" evidence="4">
    <location>
        <begin position="622"/>
        <end position="744"/>
    </location>
</feature>
<dbReference type="InterPro" id="IPR038765">
    <property type="entry name" value="Papain-like_cys_pep_sf"/>
</dbReference>
<evidence type="ECO:0000256" key="4">
    <source>
        <dbReference type="SAM" id="MobiDB-lite"/>
    </source>
</evidence>
<feature type="compositionally biased region" description="Polar residues" evidence="4">
    <location>
        <begin position="1196"/>
        <end position="1205"/>
    </location>
</feature>
<keyword evidence="7" id="KW-1185">Reference proteome</keyword>
<evidence type="ECO:0000256" key="1">
    <source>
        <dbReference type="ARBA" id="ARBA00009085"/>
    </source>
</evidence>
<feature type="compositionally biased region" description="Low complexity" evidence="4">
    <location>
        <begin position="1181"/>
        <end position="1194"/>
    </location>
</feature>
<dbReference type="PANTHER" id="PTHR22975">
    <property type="entry name" value="UBIQUITIN SPECIFIC PROTEINASE"/>
    <property type="match status" value="1"/>
</dbReference>
<feature type="compositionally biased region" description="Low complexity" evidence="4">
    <location>
        <begin position="1106"/>
        <end position="1118"/>
    </location>
</feature>
<feature type="compositionally biased region" description="Basic and acidic residues" evidence="4">
    <location>
        <begin position="537"/>
        <end position="546"/>
    </location>
</feature>
<dbReference type="InterPro" id="IPR028889">
    <property type="entry name" value="USP"/>
</dbReference>
<name>A0AAN8GHM6_PATCE</name>
<feature type="region of interest" description="Disordered" evidence="4">
    <location>
        <begin position="1000"/>
        <end position="1159"/>
    </location>
</feature>
<feature type="region of interest" description="Disordered" evidence="4">
    <location>
        <begin position="1289"/>
        <end position="1311"/>
    </location>
</feature>
<feature type="region of interest" description="Disordered" evidence="4">
    <location>
        <begin position="1171"/>
        <end position="1269"/>
    </location>
</feature>
<dbReference type="EMBL" id="JAZGQO010000015">
    <property type="protein sequence ID" value="KAK6169179.1"/>
    <property type="molecule type" value="Genomic_DNA"/>
</dbReference>
<feature type="compositionally biased region" description="Polar residues" evidence="4">
    <location>
        <begin position="1504"/>
        <end position="1514"/>
    </location>
</feature>
<dbReference type="Proteomes" id="UP001347796">
    <property type="component" value="Unassembled WGS sequence"/>
</dbReference>
<feature type="compositionally biased region" description="Basic residues" evidence="4">
    <location>
        <begin position="1477"/>
        <end position="1486"/>
    </location>
</feature>
<accession>A0AAN8GHM6</accession>
<comment type="caution">
    <text evidence="6">The sequence shown here is derived from an EMBL/GenBank/DDBJ whole genome shotgun (WGS) entry which is preliminary data.</text>
</comment>
<comment type="similarity">
    <text evidence="1">Belongs to the peptidase C19 family.</text>
</comment>
<feature type="region of interest" description="Disordered" evidence="4">
    <location>
        <begin position="561"/>
        <end position="603"/>
    </location>
</feature>
<dbReference type="CDD" id="cd02257">
    <property type="entry name" value="Peptidase_C19"/>
    <property type="match status" value="1"/>
</dbReference>
<dbReference type="SUPFAM" id="SSF54001">
    <property type="entry name" value="Cysteine proteinases"/>
    <property type="match status" value="1"/>
</dbReference>
<feature type="domain" description="USP" evidence="5">
    <location>
        <begin position="31"/>
        <end position="353"/>
    </location>
</feature>
<feature type="compositionally biased region" description="Polar residues" evidence="4">
    <location>
        <begin position="518"/>
        <end position="536"/>
    </location>
</feature>
<feature type="compositionally biased region" description="Basic and acidic residues" evidence="4">
    <location>
        <begin position="734"/>
        <end position="744"/>
    </location>
</feature>
<feature type="compositionally biased region" description="Polar residues" evidence="4">
    <location>
        <begin position="660"/>
        <end position="677"/>
    </location>
</feature>
<dbReference type="FunFam" id="3.90.70.10:FF:000041">
    <property type="entry name" value="Inactive ubiquitin carboxyl-terminal hydrolase 53"/>
    <property type="match status" value="1"/>
</dbReference>
<feature type="compositionally biased region" description="Low complexity" evidence="4">
    <location>
        <begin position="1463"/>
        <end position="1476"/>
    </location>
</feature>
<evidence type="ECO:0000256" key="2">
    <source>
        <dbReference type="ARBA" id="ARBA00022786"/>
    </source>
</evidence>
<feature type="compositionally biased region" description="Polar residues" evidence="4">
    <location>
        <begin position="766"/>
        <end position="780"/>
    </location>
</feature>
<feature type="compositionally biased region" description="Polar residues" evidence="4">
    <location>
        <begin position="488"/>
        <end position="497"/>
    </location>
</feature>
<evidence type="ECO:0000256" key="3">
    <source>
        <dbReference type="ARBA" id="ARBA00022801"/>
    </source>
</evidence>
<feature type="compositionally biased region" description="Polar residues" evidence="4">
    <location>
        <begin position="1127"/>
        <end position="1143"/>
    </location>
</feature>
<feature type="compositionally biased region" description="Polar residues" evidence="4">
    <location>
        <begin position="629"/>
        <end position="644"/>
    </location>
</feature>
<feature type="compositionally biased region" description="Polar residues" evidence="4">
    <location>
        <begin position="391"/>
        <end position="411"/>
    </location>
</feature>
<feature type="region of interest" description="Disordered" evidence="4">
    <location>
        <begin position="378"/>
        <end position="502"/>
    </location>
</feature>
<dbReference type="GO" id="GO:0004843">
    <property type="term" value="F:cysteine-type deubiquitinase activity"/>
    <property type="evidence" value="ECO:0007669"/>
    <property type="project" value="InterPro"/>
</dbReference>
<feature type="compositionally biased region" description="Polar residues" evidence="4">
    <location>
        <begin position="1016"/>
        <end position="1035"/>
    </location>
</feature>
<feature type="region of interest" description="Disordered" evidence="4">
    <location>
        <begin position="1367"/>
        <end position="1390"/>
    </location>
</feature>
<dbReference type="Gene3D" id="3.90.70.10">
    <property type="entry name" value="Cysteine proteinases"/>
    <property type="match status" value="1"/>
</dbReference>
<feature type="compositionally biased region" description="Polar residues" evidence="4">
    <location>
        <begin position="1071"/>
        <end position="1082"/>
    </location>
</feature>
<dbReference type="PANTHER" id="PTHR22975:SF9">
    <property type="entry name" value="ECHINUS SPLICE FORM 3"/>
    <property type="match status" value="1"/>
</dbReference>
<feature type="region of interest" description="Disordered" evidence="4">
    <location>
        <begin position="797"/>
        <end position="823"/>
    </location>
</feature>
<proteinExistence type="inferred from homology"/>
<organism evidence="6 7">
    <name type="scientific">Patella caerulea</name>
    <name type="common">Rayed Mediterranean limpet</name>
    <dbReference type="NCBI Taxonomy" id="87958"/>
    <lineage>
        <taxon>Eukaryota</taxon>
        <taxon>Metazoa</taxon>
        <taxon>Spiralia</taxon>
        <taxon>Lophotrochozoa</taxon>
        <taxon>Mollusca</taxon>
        <taxon>Gastropoda</taxon>
        <taxon>Patellogastropoda</taxon>
        <taxon>Patelloidea</taxon>
        <taxon>Patellidae</taxon>
        <taxon>Patella</taxon>
    </lineage>
</organism>
<evidence type="ECO:0000313" key="7">
    <source>
        <dbReference type="Proteomes" id="UP001347796"/>
    </source>
</evidence>
<feature type="region of interest" description="Disordered" evidence="4">
    <location>
        <begin position="1453"/>
        <end position="1487"/>
    </location>
</feature>
<keyword evidence="3" id="KW-0378">Hydrolase</keyword>
<reference evidence="6 7" key="1">
    <citation type="submission" date="2024-01" db="EMBL/GenBank/DDBJ databases">
        <title>The genome of the rayed Mediterranean limpet Patella caerulea (Linnaeus, 1758).</title>
        <authorList>
            <person name="Anh-Thu Weber A."/>
            <person name="Halstead-Nussloch G."/>
        </authorList>
    </citation>
    <scope>NUCLEOTIDE SEQUENCE [LARGE SCALE GENOMIC DNA]</scope>
    <source>
        <strain evidence="6">AATW-2023a</strain>
        <tissue evidence="6">Whole specimen</tissue>
    </source>
</reference>
<protein>
    <recommendedName>
        <fullName evidence="5">USP domain-containing protein</fullName>
    </recommendedName>
</protein>
<feature type="region of interest" description="Disordered" evidence="4">
    <location>
        <begin position="514"/>
        <end position="546"/>
    </location>
</feature>
<gene>
    <name evidence="6" type="ORF">SNE40_020278</name>
</gene>
<feature type="compositionally biased region" description="Polar residues" evidence="4">
    <location>
        <begin position="1225"/>
        <end position="1265"/>
    </location>
</feature>
<evidence type="ECO:0000313" key="6">
    <source>
        <dbReference type="EMBL" id="KAK6169179.1"/>
    </source>
</evidence>
<feature type="compositionally biased region" description="Low complexity" evidence="4">
    <location>
        <begin position="807"/>
        <end position="821"/>
    </location>
</feature>
<dbReference type="InterPro" id="IPR052398">
    <property type="entry name" value="Ubiquitin_hydrolase_53/54"/>
</dbReference>
<dbReference type="InterPro" id="IPR001394">
    <property type="entry name" value="Peptidase_C19_UCH"/>
</dbReference>
<dbReference type="Pfam" id="PF00443">
    <property type="entry name" value="UCH"/>
    <property type="match status" value="1"/>
</dbReference>
<evidence type="ECO:0000259" key="5">
    <source>
        <dbReference type="PROSITE" id="PS50235"/>
    </source>
</evidence>
<feature type="region of interest" description="Disordered" evidence="4">
    <location>
        <begin position="1502"/>
        <end position="1549"/>
    </location>
</feature>